<name>A0ACB1AXN7_MELEN</name>
<comment type="caution">
    <text evidence="1">The sequence shown here is derived from an EMBL/GenBank/DDBJ whole genome shotgun (WGS) entry which is preliminary data.</text>
</comment>
<dbReference type="EMBL" id="CAVMJV010000127">
    <property type="protein sequence ID" value="CAK5107724.1"/>
    <property type="molecule type" value="Genomic_DNA"/>
</dbReference>
<dbReference type="Proteomes" id="UP001497535">
    <property type="component" value="Unassembled WGS sequence"/>
</dbReference>
<organism evidence="1 2">
    <name type="scientific">Meloidogyne enterolobii</name>
    <name type="common">Root-knot nematode worm</name>
    <name type="synonym">Meloidogyne mayaguensis</name>
    <dbReference type="NCBI Taxonomy" id="390850"/>
    <lineage>
        <taxon>Eukaryota</taxon>
        <taxon>Metazoa</taxon>
        <taxon>Ecdysozoa</taxon>
        <taxon>Nematoda</taxon>
        <taxon>Chromadorea</taxon>
        <taxon>Rhabditida</taxon>
        <taxon>Tylenchina</taxon>
        <taxon>Tylenchomorpha</taxon>
        <taxon>Tylenchoidea</taxon>
        <taxon>Meloidogynidae</taxon>
        <taxon>Meloidogyninae</taxon>
        <taxon>Meloidogyne</taxon>
    </lineage>
</organism>
<proteinExistence type="predicted"/>
<protein>
    <submittedName>
        <fullName evidence="1">Uncharacterized protein</fullName>
    </submittedName>
</protein>
<reference evidence="1" key="1">
    <citation type="submission" date="2023-11" db="EMBL/GenBank/DDBJ databases">
        <authorList>
            <person name="Poullet M."/>
        </authorList>
    </citation>
    <scope>NUCLEOTIDE SEQUENCE</scope>
    <source>
        <strain evidence="1">E1834</strain>
    </source>
</reference>
<evidence type="ECO:0000313" key="1">
    <source>
        <dbReference type="EMBL" id="CAK5107724.1"/>
    </source>
</evidence>
<evidence type="ECO:0000313" key="2">
    <source>
        <dbReference type="Proteomes" id="UP001497535"/>
    </source>
</evidence>
<sequence length="114" mass="13137">MSGSDYTPRERAVLARAFQVEYQSRTCIRFVPKTEADVDFLYIGKIDGCYSDVGRAGGRQELSLDDGCLHLDTVIHELVRLKFIFYTFILWDVSVPNTVVFRRKERLEISLKGK</sequence>
<accession>A0ACB1AXN7</accession>
<gene>
    <name evidence="1" type="ORF">MENTE1834_LOCUS43777</name>
</gene>
<keyword evidence="2" id="KW-1185">Reference proteome</keyword>